<name>A0A562BSB2_9BURK</name>
<gene>
    <name evidence="3" type="ORF">L602_001400000830</name>
</gene>
<protein>
    <submittedName>
        <fullName evidence="3">Uncharacterized protein</fullName>
    </submittedName>
</protein>
<sequence>MLRFLRLWLLPLLVALLPLQGWAGDAARAPEAVQESHAMLWFAAAVDDCPDPQGAGTPAALAEAAETAPSGADLAEQLLAPSAPHLAPTRSRGTPPAYAALALPDPDLPLQPRPPRG</sequence>
<evidence type="ECO:0000256" key="2">
    <source>
        <dbReference type="SAM" id="SignalP"/>
    </source>
</evidence>
<accession>A0A562BSB2</accession>
<comment type="caution">
    <text evidence="3">The sequence shown here is derived from an EMBL/GenBank/DDBJ whole genome shotgun (WGS) entry which is preliminary data.</text>
</comment>
<dbReference type="EMBL" id="VLJN01000006">
    <property type="protein sequence ID" value="TWG88168.1"/>
    <property type="molecule type" value="Genomic_DNA"/>
</dbReference>
<keyword evidence="4" id="KW-1185">Reference proteome</keyword>
<reference evidence="3 4" key="1">
    <citation type="submission" date="2019-07" db="EMBL/GenBank/DDBJ databases">
        <title>Genome sequencing of lignin-degrading bacterial isolates.</title>
        <authorList>
            <person name="Gladden J."/>
        </authorList>
    </citation>
    <scope>NUCLEOTIDE SEQUENCE [LARGE SCALE GENOMIC DNA]</scope>
    <source>
        <strain evidence="3 4">J11</strain>
    </source>
</reference>
<feature type="compositionally biased region" description="Pro residues" evidence="1">
    <location>
        <begin position="106"/>
        <end position="117"/>
    </location>
</feature>
<organism evidence="3 4">
    <name type="scientific">Cupriavidus gilardii J11</name>
    <dbReference type="NCBI Taxonomy" id="936133"/>
    <lineage>
        <taxon>Bacteria</taxon>
        <taxon>Pseudomonadati</taxon>
        <taxon>Pseudomonadota</taxon>
        <taxon>Betaproteobacteria</taxon>
        <taxon>Burkholderiales</taxon>
        <taxon>Burkholderiaceae</taxon>
        <taxon>Cupriavidus</taxon>
    </lineage>
</organism>
<keyword evidence="2" id="KW-0732">Signal</keyword>
<feature type="region of interest" description="Disordered" evidence="1">
    <location>
        <begin position="52"/>
        <end position="117"/>
    </location>
</feature>
<evidence type="ECO:0000313" key="4">
    <source>
        <dbReference type="Proteomes" id="UP000318141"/>
    </source>
</evidence>
<proteinExistence type="predicted"/>
<dbReference type="AlphaFoldDB" id="A0A562BSB2"/>
<dbReference type="Proteomes" id="UP000318141">
    <property type="component" value="Unassembled WGS sequence"/>
</dbReference>
<feature type="chain" id="PRO_5022039556" evidence="2">
    <location>
        <begin position="24"/>
        <end position="117"/>
    </location>
</feature>
<feature type="signal peptide" evidence="2">
    <location>
        <begin position="1"/>
        <end position="23"/>
    </location>
</feature>
<feature type="compositionally biased region" description="Low complexity" evidence="1">
    <location>
        <begin position="55"/>
        <end position="72"/>
    </location>
</feature>
<evidence type="ECO:0000256" key="1">
    <source>
        <dbReference type="SAM" id="MobiDB-lite"/>
    </source>
</evidence>
<feature type="compositionally biased region" description="Low complexity" evidence="1">
    <location>
        <begin position="95"/>
        <end position="105"/>
    </location>
</feature>
<evidence type="ECO:0000313" key="3">
    <source>
        <dbReference type="EMBL" id="TWG88168.1"/>
    </source>
</evidence>